<reference evidence="3 4" key="1">
    <citation type="submission" date="2020-11" db="EMBL/GenBank/DDBJ databases">
        <title>WGS of Herminiimonas contaminans strain Marseille-Q4544 isolated from planarians Schmidtea mediterranea.</title>
        <authorList>
            <person name="Kangale L."/>
        </authorList>
    </citation>
    <scope>NUCLEOTIDE SEQUENCE [LARGE SCALE GENOMIC DNA]</scope>
    <source>
        <strain evidence="3 4">Marseille-Q4544</strain>
    </source>
</reference>
<keyword evidence="4" id="KW-1185">Reference proteome</keyword>
<evidence type="ECO:0000259" key="2">
    <source>
        <dbReference type="PROSITE" id="PS51352"/>
    </source>
</evidence>
<dbReference type="EMBL" id="JADOEL010000004">
    <property type="protein sequence ID" value="MBF8177577.1"/>
    <property type="molecule type" value="Genomic_DNA"/>
</dbReference>
<dbReference type="Pfam" id="PF13098">
    <property type="entry name" value="Thioredoxin_2"/>
    <property type="match status" value="1"/>
</dbReference>
<dbReference type="InterPro" id="IPR036249">
    <property type="entry name" value="Thioredoxin-like_sf"/>
</dbReference>
<feature type="signal peptide" evidence="1">
    <location>
        <begin position="1"/>
        <end position="19"/>
    </location>
</feature>
<keyword evidence="1" id="KW-0732">Signal</keyword>
<evidence type="ECO:0000313" key="4">
    <source>
        <dbReference type="Proteomes" id="UP000657372"/>
    </source>
</evidence>
<dbReference type="InterPro" id="IPR012336">
    <property type="entry name" value="Thioredoxin-like_fold"/>
</dbReference>
<dbReference type="Proteomes" id="UP000657372">
    <property type="component" value="Unassembled WGS sequence"/>
</dbReference>
<comment type="caution">
    <text evidence="3">The sequence shown here is derived from an EMBL/GenBank/DDBJ whole genome shotgun (WGS) entry which is preliminary data.</text>
</comment>
<dbReference type="Gene3D" id="3.40.30.10">
    <property type="entry name" value="Glutaredoxin"/>
    <property type="match status" value="1"/>
</dbReference>
<evidence type="ECO:0000313" key="3">
    <source>
        <dbReference type="EMBL" id="MBF8177577.1"/>
    </source>
</evidence>
<feature type="chain" id="PRO_5046030211" evidence="1">
    <location>
        <begin position="20"/>
        <end position="175"/>
    </location>
</feature>
<organism evidence="3 4">
    <name type="scientific">Herminiimonas contaminans</name>
    <dbReference type="NCBI Taxonomy" id="1111140"/>
    <lineage>
        <taxon>Bacteria</taxon>
        <taxon>Pseudomonadati</taxon>
        <taxon>Pseudomonadota</taxon>
        <taxon>Betaproteobacteria</taxon>
        <taxon>Burkholderiales</taxon>
        <taxon>Oxalobacteraceae</taxon>
        <taxon>Herminiimonas</taxon>
    </lineage>
</organism>
<dbReference type="PROSITE" id="PS51352">
    <property type="entry name" value="THIOREDOXIN_2"/>
    <property type="match status" value="1"/>
</dbReference>
<dbReference type="RefSeq" id="WP_175627050.1">
    <property type="nucleotide sequence ID" value="NZ_JADOEL010000004.1"/>
</dbReference>
<protein>
    <submittedName>
        <fullName evidence="3">Thioredoxin fold domain-containing protein</fullName>
    </submittedName>
</protein>
<evidence type="ECO:0000256" key="1">
    <source>
        <dbReference type="SAM" id="SignalP"/>
    </source>
</evidence>
<dbReference type="SUPFAM" id="SSF52833">
    <property type="entry name" value="Thioredoxin-like"/>
    <property type="match status" value="1"/>
</dbReference>
<name>A0ABS0ERW1_9BURK</name>
<dbReference type="InterPro" id="IPR013766">
    <property type="entry name" value="Thioredoxin_domain"/>
</dbReference>
<proteinExistence type="predicted"/>
<accession>A0ABS0ERW1</accession>
<gene>
    <name evidence="3" type="ORF">IXC47_07780</name>
</gene>
<feature type="domain" description="Thioredoxin" evidence="2">
    <location>
        <begin position="4"/>
        <end position="160"/>
    </location>
</feature>
<sequence length="175" mass="18611">MKSLLLCLLCLVFSVPALADNKAAAIPMVSDLARDGAQAEREGKPVILFFSLPGCPFCHVVRNNYLHPLLRDSKVKDRPIIREVDMASAQSVQNFDRGSASPRSIAQKYKVIAAPTVIFVDASGCMLAPPIIGGDIAGVYGGYLDNAFDASAKKIAAAKKAGKVVKRGVQECVPP</sequence>